<dbReference type="SUPFAM" id="SSF51735">
    <property type="entry name" value="NAD(P)-binding Rossmann-fold domains"/>
    <property type="match status" value="1"/>
</dbReference>
<dbReference type="InterPro" id="IPR001509">
    <property type="entry name" value="Epimerase_deHydtase"/>
</dbReference>
<reference evidence="4 5" key="1">
    <citation type="submission" date="2015-01" db="EMBL/GenBank/DDBJ databases">
        <title>The Genome Sequence of Capronia semiimmersa CBS27337.</title>
        <authorList>
            <consortium name="The Broad Institute Genomics Platform"/>
            <person name="Cuomo C."/>
            <person name="de Hoog S."/>
            <person name="Gorbushina A."/>
            <person name="Stielow B."/>
            <person name="Teixiera M."/>
            <person name="Abouelleil A."/>
            <person name="Chapman S.B."/>
            <person name="Priest M."/>
            <person name="Young S.K."/>
            <person name="Wortman J."/>
            <person name="Nusbaum C."/>
            <person name="Birren B."/>
        </authorList>
    </citation>
    <scope>NUCLEOTIDE SEQUENCE [LARGE SCALE GENOMIC DNA]</scope>
    <source>
        <strain evidence="4 5">CBS 27337</strain>
    </source>
</reference>
<dbReference type="HOGENOM" id="CLU_007383_9_2_1"/>
<keyword evidence="1" id="KW-0560">Oxidoreductase</keyword>
<proteinExistence type="inferred from homology"/>
<dbReference type="Gene3D" id="3.40.50.720">
    <property type="entry name" value="NAD(P)-binding Rossmann-like Domain"/>
    <property type="match status" value="1"/>
</dbReference>
<feature type="domain" description="NAD-dependent epimerase/dehydratase" evidence="3">
    <location>
        <begin position="6"/>
        <end position="248"/>
    </location>
</feature>
<gene>
    <name evidence="4" type="ORF">PV04_02220</name>
</gene>
<dbReference type="InterPro" id="IPR036291">
    <property type="entry name" value="NAD(P)-bd_dom_sf"/>
</dbReference>
<keyword evidence="5" id="KW-1185">Reference proteome</keyword>
<organism evidence="4 5">
    <name type="scientific">Phialophora macrospora</name>
    <dbReference type="NCBI Taxonomy" id="1851006"/>
    <lineage>
        <taxon>Eukaryota</taxon>
        <taxon>Fungi</taxon>
        <taxon>Dikarya</taxon>
        <taxon>Ascomycota</taxon>
        <taxon>Pezizomycotina</taxon>
        <taxon>Eurotiomycetes</taxon>
        <taxon>Chaetothyriomycetidae</taxon>
        <taxon>Chaetothyriales</taxon>
        <taxon>Herpotrichiellaceae</taxon>
        <taxon>Phialophora</taxon>
    </lineage>
</organism>
<comment type="similarity">
    <text evidence="2">Belongs to the NAD(P)-dependent epimerase/dehydratase family. Dihydroflavonol-4-reductase subfamily.</text>
</comment>
<dbReference type="PANTHER" id="PTHR10366:SF564">
    <property type="entry name" value="STEROL-4-ALPHA-CARBOXYLATE 3-DEHYDROGENASE, DECARBOXYLATING"/>
    <property type="match status" value="1"/>
</dbReference>
<evidence type="ECO:0000313" key="5">
    <source>
        <dbReference type="Proteomes" id="UP000054266"/>
    </source>
</evidence>
<accession>A0A0D2FNS4</accession>
<dbReference type="Proteomes" id="UP000054266">
    <property type="component" value="Unassembled WGS sequence"/>
</dbReference>
<evidence type="ECO:0000256" key="1">
    <source>
        <dbReference type="ARBA" id="ARBA00023002"/>
    </source>
</evidence>
<dbReference type="AlphaFoldDB" id="A0A0D2FNS4"/>
<dbReference type="Pfam" id="PF01370">
    <property type="entry name" value="Epimerase"/>
    <property type="match status" value="1"/>
</dbReference>
<dbReference type="GO" id="GO:0016616">
    <property type="term" value="F:oxidoreductase activity, acting on the CH-OH group of donors, NAD or NADP as acceptor"/>
    <property type="evidence" value="ECO:0007669"/>
    <property type="project" value="TreeGrafter"/>
</dbReference>
<name>A0A0D2FNS4_9EURO</name>
<protein>
    <recommendedName>
        <fullName evidence="3">NAD-dependent epimerase/dehydratase domain-containing protein</fullName>
    </recommendedName>
</protein>
<evidence type="ECO:0000259" key="3">
    <source>
        <dbReference type="Pfam" id="PF01370"/>
    </source>
</evidence>
<dbReference type="STRING" id="5601.A0A0D2FNS4"/>
<sequence length="337" mass="36475">MSHNLVLLTGATGLVGFRVLTELLERQYKVRLAVRSEAKIKAIEEALASKYAAAVHELEFIIVPDMVVDHAFDDAVKGVKYIVHVASPMAVPSDDLETTLVKPAINTTVSILISALTEPGLKKMVITSSVAAVLPTAAPKVFDADNVEPNPQGPWTHTFSAYVASKKLALSATRRFIADSDPHFDIINIMPAFVIGPNGFARGKEDYEQGSNRAALAPLRGVEFPEPRPGIVCHVDDVAFVHVAALDPEISGHRNFGVAYNGPDGIEWDAAIEIVKRRLPELVERGVFPLGGTVVTQKVPFDASKTERALGIKFKTFEDMIVDVANEFARVVSEVSA</sequence>
<dbReference type="InterPro" id="IPR050425">
    <property type="entry name" value="NAD(P)_dehydrat-like"/>
</dbReference>
<evidence type="ECO:0000313" key="4">
    <source>
        <dbReference type="EMBL" id="KIW69903.1"/>
    </source>
</evidence>
<dbReference type="EMBL" id="KN846957">
    <property type="protein sequence ID" value="KIW69903.1"/>
    <property type="molecule type" value="Genomic_DNA"/>
</dbReference>
<dbReference type="PANTHER" id="PTHR10366">
    <property type="entry name" value="NAD DEPENDENT EPIMERASE/DEHYDRATASE"/>
    <property type="match status" value="1"/>
</dbReference>
<evidence type="ECO:0000256" key="2">
    <source>
        <dbReference type="ARBA" id="ARBA00023445"/>
    </source>
</evidence>